<comment type="caution">
    <text evidence="14">The sequence shown here is derived from an EMBL/GenBank/DDBJ whole genome shotgun (WGS) entry which is preliminary data.</text>
</comment>
<evidence type="ECO:0000256" key="8">
    <source>
        <dbReference type="ARBA" id="ARBA00022989"/>
    </source>
</evidence>
<evidence type="ECO:0000313" key="14">
    <source>
        <dbReference type="EMBL" id="MBW8481588.1"/>
    </source>
</evidence>
<dbReference type="CDD" id="cd00082">
    <property type="entry name" value="HisKA"/>
    <property type="match status" value="1"/>
</dbReference>
<evidence type="ECO:0000256" key="11">
    <source>
        <dbReference type="SAM" id="Phobius"/>
    </source>
</evidence>
<evidence type="ECO:0000256" key="10">
    <source>
        <dbReference type="ARBA" id="ARBA00023136"/>
    </source>
</evidence>
<keyword evidence="9" id="KW-0902">Two-component regulatory system</keyword>
<dbReference type="SUPFAM" id="SSF55874">
    <property type="entry name" value="ATPase domain of HSP90 chaperone/DNA topoisomerase II/histidine kinase"/>
    <property type="match status" value="1"/>
</dbReference>
<dbReference type="Gene3D" id="6.10.340.10">
    <property type="match status" value="1"/>
</dbReference>
<keyword evidence="5" id="KW-0808">Transferase</keyword>
<dbReference type="EC" id="2.7.13.3" evidence="3"/>
<feature type="domain" description="HAMP" evidence="13">
    <location>
        <begin position="174"/>
        <end position="227"/>
    </location>
</feature>
<dbReference type="InterPro" id="IPR036890">
    <property type="entry name" value="HATPase_C_sf"/>
</dbReference>
<dbReference type="Gene3D" id="1.10.287.130">
    <property type="match status" value="1"/>
</dbReference>
<dbReference type="Pfam" id="PF00512">
    <property type="entry name" value="HisKA"/>
    <property type="match status" value="1"/>
</dbReference>
<dbReference type="SMART" id="SM00388">
    <property type="entry name" value="HisKA"/>
    <property type="match status" value="1"/>
</dbReference>
<evidence type="ECO:0000256" key="3">
    <source>
        <dbReference type="ARBA" id="ARBA00012438"/>
    </source>
</evidence>
<accession>A0ABS7FMI0</accession>
<dbReference type="Proteomes" id="UP000774570">
    <property type="component" value="Unassembled WGS sequence"/>
</dbReference>
<name>A0ABS7FMI0_9ACTN</name>
<dbReference type="PROSITE" id="PS50109">
    <property type="entry name" value="HIS_KIN"/>
    <property type="match status" value="1"/>
</dbReference>
<comment type="subcellular location">
    <subcellularLocation>
        <location evidence="2">Cell membrane</location>
    </subcellularLocation>
</comment>
<organism evidence="14 15">
    <name type="scientific">Actinomadura parmotrematis</name>
    <dbReference type="NCBI Taxonomy" id="2864039"/>
    <lineage>
        <taxon>Bacteria</taxon>
        <taxon>Bacillati</taxon>
        <taxon>Actinomycetota</taxon>
        <taxon>Actinomycetes</taxon>
        <taxon>Streptosporangiales</taxon>
        <taxon>Thermomonosporaceae</taxon>
        <taxon>Actinomadura</taxon>
    </lineage>
</organism>
<reference evidence="14 15" key="1">
    <citation type="submission" date="2021-07" db="EMBL/GenBank/DDBJ databases">
        <title>Actinomadura sp. PM05-2 isolated from lichen.</title>
        <authorList>
            <person name="Somphong A."/>
            <person name="Phongsopitanun W."/>
            <person name="Tanasupawat S."/>
            <person name="Peongsungnone V."/>
        </authorList>
    </citation>
    <scope>NUCLEOTIDE SEQUENCE [LARGE SCALE GENOMIC DNA]</scope>
    <source>
        <strain evidence="14 15">PM05-2</strain>
    </source>
</reference>
<keyword evidence="10 11" id="KW-0472">Membrane</keyword>
<dbReference type="CDD" id="cd06225">
    <property type="entry name" value="HAMP"/>
    <property type="match status" value="1"/>
</dbReference>
<evidence type="ECO:0000256" key="5">
    <source>
        <dbReference type="ARBA" id="ARBA00022679"/>
    </source>
</evidence>
<dbReference type="Gene3D" id="3.30.565.10">
    <property type="entry name" value="Histidine kinase-like ATPase, C-terminal domain"/>
    <property type="match status" value="1"/>
</dbReference>
<evidence type="ECO:0000259" key="12">
    <source>
        <dbReference type="PROSITE" id="PS50109"/>
    </source>
</evidence>
<feature type="domain" description="Histidine kinase" evidence="12">
    <location>
        <begin position="235"/>
        <end position="445"/>
    </location>
</feature>
<evidence type="ECO:0000256" key="4">
    <source>
        <dbReference type="ARBA" id="ARBA00022553"/>
    </source>
</evidence>
<evidence type="ECO:0000256" key="7">
    <source>
        <dbReference type="ARBA" id="ARBA00022777"/>
    </source>
</evidence>
<dbReference type="GO" id="GO:0016301">
    <property type="term" value="F:kinase activity"/>
    <property type="evidence" value="ECO:0007669"/>
    <property type="project" value="UniProtKB-KW"/>
</dbReference>
<evidence type="ECO:0000259" key="13">
    <source>
        <dbReference type="PROSITE" id="PS50885"/>
    </source>
</evidence>
<gene>
    <name evidence="14" type="ORF">K1Y72_04335</name>
</gene>
<evidence type="ECO:0000256" key="6">
    <source>
        <dbReference type="ARBA" id="ARBA00022692"/>
    </source>
</evidence>
<feature type="transmembrane region" description="Helical" evidence="11">
    <location>
        <begin position="6"/>
        <end position="28"/>
    </location>
</feature>
<dbReference type="PRINTS" id="PR00344">
    <property type="entry name" value="BCTRLSENSOR"/>
</dbReference>
<sequence length="449" mass="47788">MRARVTLTSAVVTALVSAVLYVVTLVLVREYAMRRLDAELSKEGRRLVARLSEAGGISNPLLPTGGGELLQVVDGSGRIAGASARMQGYPKVDFPATENDDTRRAGVSCRIRAPGGPCFYVVEYQPAAPAGGWTVYALASKPGLFPDPWLAAGLALCVPLLAGLAGYGTWRSAGRTLRPVERIRAELDEITTSDLGRRVPVPAHRDEIAALAASVNATLDRLEAAVARLQAFVSDVSHELRSPVTALRTELELALADPSDEAALRHALEATLVNTDRLQAVLEDLLALARLDAQRRLEFEPVELGGLVDEVVLRRPRRSRVRIDADEAVIVNGGRDELGRLLANLVDNADRHADTEVAIAVAAEDGAAVVQVVDDGGGIAPADREKVFERFTRLAEGRHRDAGGTGLGLAIARDIAAAHDGTLDITDRPDGGRGARFVLRLPLAADDPP</sequence>
<dbReference type="PANTHER" id="PTHR45436">
    <property type="entry name" value="SENSOR HISTIDINE KINASE YKOH"/>
    <property type="match status" value="1"/>
</dbReference>
<dbReference type="InterPro" id="IPR036097">
    <property type="entry name" value="HisK_dim/P_sf"/>
</dbReference>
<protein>
    <recommendedName>
        <fullName evidence="3">histidine kinase</fullName>
        <ecNumber evidence="3">2.7.13.3</ecNumber>
    </recommendedName>
</protein>
<proteinExistence type="predicted"/>
<dbReference type="PROSITE" id="PS50885">
    <property type="entry name" value="HAMP"/>
    <property type="match status" value="1"/>
</dbReference>
<comment type="catalytic activity">
    <reaction evidence="1">
        <text>ATP + protein L-histidine = ADP + protein N-phospho-L-histidine.</text>
        <dbReference type="EC" id="2.7.13.3"/>
    </reaction>
</comment>
<evidence type="ECO:0000256" key="9">
    <source>
        <dbReference type="ARBA" id="ARBA00023012"/>
    </source>
</evidence>
<dbReference type="SUPFAM" id="SSF158472">
    <property type="entry name" value="HAMP domain-like"/>
    <property type="match status" value="1"/>
</dbReference>
<dbReference type="SUPFAM" id="SSF47384">
    <property type="entry name" value="Homodimeric domain of signal transducing histidine kinase"/>
    <property type="match status" value="1"/>
</dbReference>
<dbReference type="InterPro" id="IPR050428">
    <property type="entry name" value="TCS_sensor_his_kinase"/>
</dbReference>
<dbReference type="CDD" id="cd00075">
    <property type="entry name" value="HATPase"/>
    <property type="match status" value="1"/>
</dbReference>
<dbReference type="SMART" id="SM00304">
    <property type="entry name" value="HAMP"/>
    <property type="match status" value="1"/>
</dbReference>
<dbReference type="InterPro" id="IPR004358">
    <property type="entry name" value="Sig_transdc_His_kin-like_C"/>
</dbReference>
<keyword evidence="8 11" id="KW-1133">Transmembrane helix</keyword>
<dbReference type="InterPro" id="IPR003660">
    <property type="entry name" value="HAMP_dom"/>
</dbReference>
<dbReference type="SMART" id="SM00387">
    <property type="entry name" value="HATPase_c"/>
    <property type="match status" value="1"/>
</dbReference>
<evidence type="ECO:0000256" key="2">
    <source>
        <dbReference type="ARBA" id="ARBA00004236"/>
    </source>
</evidence>
<keyword evidence="7 14" id="KW-0418">Kinase</keyword>
<evidence type="ECO:0000256" key="1">
    <source>
        <dbReference type="ARBA" id="ARBA00000085"/>
    </source>
</evidence>
<dbReference type="InterPro" id="IPR003661">
    <property type="entry name" value="HisK_dim/P_dom"/>
</dbReference>
<dbReference type="EMBL" id="JAIBOA010000002">
    <property type="protein sequence ID" value="MBW8481588.1"/>
    <property type="molecule type" value="Genomic_DNA"/>
</dbReference>
<dbReference type="Pfam" id="PF00672">
    <property type="entry name" value="HAMP"/>
    <property type="match status" value="1"/>
</dbReference>
<evidence type="ECO:0000313" key="15">
    <source>
        <dbReference type="Proteomes" id="UP000774570"/>
    </source>
</evidence>
<dbReference type="InterPro" id="IPR005467">
    <property type="entry name" value="His_kinase_dom"/>
</dbReference>
<dbReference type="PANTHER" id="PTHR45436:SF5">
    <property type="entry name" value="SENSOR HISTIDINE KINASE TRCS"/>
    <property type="match status" value="1"/>
</dbReference>
<keyword evidence="6 11" id="KW-0812">Transmembrane</keyword>
<keyword evidence="15" id="KW-1185">Reference proteome</keyword>
<dbReference type="Pfam" id="PF02518">
    <property type="entry name" value="HATPase_c"/>
    <property type="match status" value="1"/>
</dbReference>
<keyword evidence="4" id="KW-0597">Phosphoprotein</keyword>
<dbReference type="InterPro" id="IPR003594">
    <property type="entry name" value="HATPase_dom"/>
</dbReference>